<dbReference type="GO" id="GO:0004222">
    <property type="term" value="F:metalloendopeptidase activity"/>
    <property type="evidence" value="ECO:0007669"/>
    <property type="project" value="UniProtKB-UniRule"/>
</dbReference>
<comment type="cofactor">
    <cofactor evidence="6">
        <name>Zn(2+)</name>
        <dbReference type="ChEBI" id="CHEBI:29105"/>
    </cofactor>
    <text evidence="6">Binds 1 zinc ion.</text>
</comment>
<gene>
    <name evidence="9" type="primary">pepF</name>
    <name evidence="9" type="ORF">IAB51_04040</name>
</gene>
<dbReference type="Gene3D" id="1.10.287.830">
    <property type="entry name" value="putative peptidase helix hairpin domain like"/>
    <property type="match status" value="1"/>
</dbReference>
<dbReference type="AlphaFoldDB" id="A0A9D1FLK9"/>
<evidence type="ECO:0000259" key="7">
    <source>
        <dbReference type="Pfam" id="PF01432"/>
    </source>
</evidence>
<evidence type="ECO:0000313" key="9">
    <source>
        <dbReference type="EMBL" id="HIS75964.1"/>
    </source>
</evidence>
<evidence type="ECO:0000256" key="3">
    <source>
        <dbReference type="ARBA" id="ARBA00022801"/>
    </source>
</evidence>
<dbReference type="EC" id="3.4.24.-" evidence="6"/>
<dbReference type="Pfam" id="PF08439">
    <property type="entry name" value="Peptidase_M3_N"/>
    <property type="match status" value="1"/>
</dbReference>
<dbReference type="InterPro" id="IPR001567">
    <property type="entry name" value="Pept_M3A_M3B_dom"/>
</dbReference>
<dbReference type="InterPro" id="IPR013647">
    <property type="entry name" value="OligopepF_N_dom"/>
</dbReference>
<comment type="caution">
    <text evidence="9">The sequence shown here is derived from an EMBL/GenBank/DDBJ whole genome shotgun (WGS) entry which is preliminary data.</text>
</comment>
<dbReference type="InterPro" id="IPR042088">
    <property type="entry name" value="OligoPept_F_C"/>
</dbReference>
<keyword evidence="5 6" id="KW-0482">Metalloprotease</keyword>
<evidence type="ECO:0000256" key="4">
    <source>
        <dbReference type="ARBA" id="ARBA00022833"/>
    </source>
</evidence>
<dbReference type="PANTHER" id="PTHR11804">
    <property type="entry name" value="PROTEASE M3 THIMET OLIGOPEPTIDASE-RELATED"/>
    <property type="match status" value="1"/>
</dbReference>
<dbReference type="InterPro" id="IPR045090">
    <property type="entry name" value="Pept_M3A_M3B"/>
</dbReference>
<dbReference type="NCBIfam" id="TIGR00181">
    <property type="entry name" value="pepF"/>
    <property type="match status" value="1"/>
</dbReference>
<dbReference type="GO" id="GO:0046872">
    <property type="term" value="F:metal ion binding"/>
    <property type="evidence" value="ECO:0007669"/>
    <property type="project" value="UniProtKB-UniRule"/>
</dbReference>
<dbReference type="GO" id="GO:0006508">
    <property type="term" value="P:proteolysis"/>
    <property type="evidence" value="ECO:0007669"/>
    <property type="project" value="UniProtKB-KW"/>
</dbReference>
<evidence type="ECO:0000256" key="6">
    <source>
        <dbReference type="RuleBase" id="RU368091"/>
    </source>
</evidence>
<dbReference type="Gene3D" id="1.20.140.70">
    <property type="entry name" value="Oligopeptidase f, N-terminal domain"/>
    <property type="match status" value="1"/>
</dbReference>
<reference evidence="9" key="1">
    <citation type="submission" date="2020-10" db="EMBL/GenBank/DDBJ databases">
        <authorList>
            <person name="Gilroy R."/>
        </authorList>
    </citation>
    <scope>NUCLEOTIDE SEQUENCE</scope>
    <source>
        <strain evidence="9">CHK199-13235</strain>
    </source>
</reference>
<evidence type="ECO:0000256" key="1">
    <source>
        <dbReference type="ARBA" id="ARBA00022670"/>
    </source>
</evidence>
<dbReference type="InterPro" id="IPR004438">
    <property type="entry name" value="Peptidase_M3B"/>
</dbReference>
<feature type="domain" description="Oligopeptidase F N-terminal" evidence="8">
    <location>
        <begin position="106"/>
        <end position="175"/>
    </location>
</feature>
<keyword evidence="1 6" id="KW-0645">Protease</keyword>
<dbReference type="SUPFAM" id="SSF55486">
    <property type="entry name" value="Metalloproteases ('zincins'), catalytic domain"/>
    <property type="match status" value="1"/>
</dbReference>
<comment type="similarity">
    <text evidence="6">Belongs to the peptidase M3B family.</text>
</comment>
<keyword evidence="3 6" id="KW-0378">Hydrolase</keyword>
<evidence type="ECO:0000259" key="8">
    <source>
        <dbReference type="Pfam" id="PF08439"/>
    </source>
</evidence>
<dbReference type="GO" id="GO:0006518">
    <property type="term" value="P:peptide metabolic process"/>
    <property type="evidence" value="ECO:0007669"/>
    <property type="project" value="TreeGrafter"/>
</dbReference>
<dbReference type="Proteomes" id="UP000824002">
    <property type="component" value="Unassembled WGS sequence"/>
</dbReference>
<evidence type="ECO:0000313" key="10">
    <source>
        <dbReference type="Proteomes" id="UP000824002"/>
    </source>
</evidence>
<keyword evidence="4 6" id="KW-0862">Zinc</keyword>
<keyword evidence="2 6" id="KW-0479">Metal-binding</keyword>
<dbReference type="CDD" id="cd09608">
    <property type="entry name" value="M3B_PepF"/>
    <property type="match status" value="1"/>
</dbReference>
<dbReference type="EMBL" id="DVJP01000030">
    <property type="protein sequence ID" value="HIS75964.1"/>
    <property type="molecule type" value="Genomic_DNA"/>
</dbReference>
<accession>A0A9D1FLK9</accession>
<protein>
    <recommendedName>
        <fullName evidence="6">Oligopeptidase F</fullName>
        <ecNumber evidence="6">3.4.24.-</ecNumber>
    </recommendedName>
</protein>
<organism evidence="9 10">
    <name type="scientific">Candidatus Merdivicinus excrementipullorum</name>
    <dbReference type="NCBI Taxonomy" id="2840867"/>
    <lineage>
        <taxon>Bacteria</taxon>
        <taxon>Bacillati</taxon>
        <taxon>Bacillota</taxon>
        <taxon>Clostridia</taxon>
        <taxon>Eubacteriales</taxon>
        <taxon>Oscillospiraceae</taxon>
        <taxon>Oscillospiraceae incertae sedis</taxon>
        <taxon>Candidatus Merdivicinus</taxon>
    </lineage>
</organism>
<evidence type="ECO:0000256" key="5">
    <source>
        <dbReference type="ARBA" id="ARBA00023049"/>
    </source>
</evidence>
<reference evidence="9" key="2">
    <citation type="journal article" date="2021" name="PeerJ">
        <title>Extensive microbial diversity within the chicken gut microbiome revealed by metagenomics and culture.</title>
        <authorList>
            <person name="Gilroy R."/>
            <person name="Ravi A."/>
            <person name="Getino M."/>
            <person name="Pursley I."/>
            <person name="Horton D.L."/>
            <person name="Alikhan N.F."/>
            <person name="Baker D."/>
            <person name="Gharbi K."/>
            <person name="Hall N."/>
            <person name="Watson M."/>
            <person name="Adriaenssens E.M."/>
            <person name="Foster-Nyarko E."/>
            <person name="Jarju S."/>
            <person name="Secka A."/>
            <person name="Antonio M."/>
            <person name="Oren A."/>
            <person name="Chaudhuri R.R."/>
            <person name="La Ragione R."/>
            <person name="Hildebrand F."/>
            <person name="Pallen M.J."/>
        </authorList>
    </citation>
    <scope>NUCLEOTIDE SEQUENCE</scope>
    <source>
        <strain evidence="9">CHK199-13235</strain>
    </source>
</reference>
<dbReference type="Pfam" id="PF01432">
    <property type="entry name" value="Peptidase_M3"/>
    <property type="match status" value="1"/>
</dbReference>
<sequence length="591" mass="67512">MNQQNATWNLQDMFENDAAWEAQLKETQQLMDRLAAKQGRAASTAADLLETARLYEQCNMKLEQLYVYASCKYHPDLSVDASKGMMETIMTEVSRFGEKTAFLAPELMEGSMEQFNAFCKEMPELEVYRHYAEDFLAKKAHVLNKQGEEILVRMADLSGSFRKVYDDLTINDMEFPEIEGPDGKTVKISEAGYGAALQNPDRAYRKAYFEGLLGTYGKHIRSISSNYSGAVKADVYMAKSRNYKTAREAALADNHIPEEVYDNLIQTVRANTKPLQDYVSLRKQILGIEDFHFYDFFVPIVKDVAREYPYDEGKEIVLKATAVLGEDYNEIMRHGVDDRWIDIYPGKNKMTGAYSTGAYGFHPYMLLNYDNTLEDVFTLGHELGHSMHTYFSQKNQPYLYSDYSIFCAEVASTTNEMLLFHDLLQKAQTDEERALLLSKHLDDIRSTFYRQTMFADFEYQTHKLAEEGAPLLPSTLCEIHRKLNADYYGPEFAADDTISYEWARIPHFYRNFYVYQYATGITAAIAISRRIRELGQPAVDDYRKFLASGSSAHPIELLKIAGVDMASPQPVLDTVADFAETLAELKKALHI</sequence>
<proteinExistence type="inferred from homology"/>
<dbReference type="PANTHER" id="PTHR11804:SF84">
    <property type="entry name" value="SACCHAROLYSIN"/>
    <property type="match status" value="1"/>
</dbReference>
<name>A0A9D1FLK9_9FIRM</name>
<dbReference type="Gene3D" id="1.10.1370.20">
    <property type="entry name" value="Oligoendopeptidase f, C-terminal domain"/>
    <property type="match status" value="1"/>
</dbReference>
<comment type="function">
    <text evidence="6">Has oligopeptidase activity and degrades a variety of small bioactive peptides.</text>
</comment>
<feature type="domain" description="Peptidase M3A/M3B catalytic" evidence="7">
    <location>
        <begin position="197"/>
        <end position="575"/>
    </location>
</feature>
<evidence type="ECO:0000256" key="2">
    <source>
        <dbReference type="ARBA" id="ARBA00022723"/>
    </source>
</evidence>